<proteinExistence type="predicted"/>
<sequence length="45" mass="5239">MFPMYQKNSRLLMISSNVLKWITRAGPPSSLKPFTRIKKDVSKEN</sequence>
<dbReference type="AlphaFoldDB" id="A0A7R9QXS7"/>
<protein>
    <submittedName>
        <fullName evidence="1">Uncharacterized protein</fullName>
    </submittedName>
</protein>
<name>A0A7R9QXS7_9ACAR</name>
<evidence type="ECO:0000313" key="2">
    <source>
        <dbReference type="Proteomes" id="UP000728032"/>
    </source>
</evidence>
<dbReference type="EMBL" id="CAJPVJ010024737">
    <property type="protein sequence ID" value="CAG2178849.1"/>
    <property type="molecule type" value="Genomic_DNA"/>
</dbReference>
<feature type="non-terminal residue" evidence="1">
    <location>
        <position position="45"/>
    </location>
</feature>
<evidence type="ECO:0000313" key="1">
    <source>
        <dbReference type="EMBL" id="CAD7661713.1"/>
    </source>
</evidence>
<reference evidence="1" key="1">
    <citation type="submission" date="2020-11" db="EMBL/GenBank/DDBJ databases">
        <authorList>
            <person name="Tran Van P."/>
        </authorList>
    </citation>
    <scope>NUCLEOTIDE SEQUENCE</scope>
</reference>
<keyword evidence="2" id="KW-1185">Reference proteome</keyword>
<dbReference type="EMBL" id="OC939562">
    <property type="protein sequence ID" value="CAD7661713.1"/>
    <property type="molecule type" value="Genomic_DNA"/>
</dbReference>
<organism evidence="1">
    <name type="scientific">Oppiella nova</name>
    <dbReference type="NCBI Taxonomy" id="334625"/>
    <lineage>
        <taxon>Eukaryota</taxon>
        <taxon>Metazoa</taxon>
        <taxon>Ecdysozoa</taxon>
        <taxon>Arthropoda</taxon>
        <taxon>Chelicerata</taxon>
        <taxon>Arachnida</taxon>
        <taxon>Acari</taxon>
        <taxon>Acariformes</taxon>
        <taxon>Sarcoptiformes</taxon>
        <taxon>Oribatida</taxon>
        <taxon>Brachypylina</taxon>
        <taxon>Oppioidea</taxon>
        <taxon>Oppiidae</taxon>
        <taxon>Oppiella</taxon>
    </lineage>
</organism>
<accession>A0A7R9QXS7</accession>
<gene>
    <name evidence="1" type="ORF">ONB1V03_LOCUS18273</name>
</gene>
<dbReference type="Proteomes" id="UP000728032">
    <property type="component" value="Unassembled WGS sequence"/>
</dbReference>